<dbReference type="InterPro" id="IPR001611">
    <property type="entry name" value="Leu-rich_rpt"/>
</dbReference>
<dbReference type="SUPFAM" id="SSF52058">
    <property type="entry name" value="L domain-like"/>
    <property type="match status" value="1"/>
</dbReference>
<keyword evidence="4" id="KW-1015">Disulfide bond</keyword>
<dbReference type="GO" id="GO:0005030">
    <property type="term" value="F:neurotrophin receptor activity"/>
    <property type="evidence" value="ECO:0007669"/>
    <property type="project" value="InterPro"/>
</dbReference>
<organism evidence="8 9">
    <name type="scientific">Panthera tigris altaica</name>
    <name type="common">Siberian tiger</name>
    <dbReference type="NCBI Taxonomy" id="74533"/>
    <lineage>
        <taxon>Eukaryota</taxon>
        <taxon>Metazoa</taxon>
        <taxon>Chordata</taxon>
        <taxon>Craniata</taxon>
        <taxon>Vertebrata</taxon>
        <taxon>Euteleostomi</taxon>
        <taxon>Mammalia</taxon>
        <taxon>Eutheria</taxon>
        <taxon>Laurasiatheria</taxon>
        <taxon>Carnivora</taxon>
        <taxon>Feliformia</taxon>
        <taxon>Felidae</taxon>
        <taxon>Pantherinae</taxon>
        <taxon>Panthera</taxon>
    </lineage>
</organism>
<evidence type="ECO:0000256" key="3">
    <source>
        <dbReference type="ARBA" id="ARBA00022737"/>
    </source>
</evidence>
<evidence type="ECO:0000256" key="2">
    <source>
        <dbReference type="ARBA" id="ARBA00022729"/>
    </source>
</evidence>
<feature type="transmembrane region" description="Helical" evidence="6">
    <location>
        <begin position="307"/>
        <end position="330"/>
    </location>
</feature>
<dbReference type="InterPro" id="IPR032675">
    <property type="entry name" value="LRR_dom_sf"/>
</dbReference>
<dbReference type="FunFam" id="2.60.40.10:FF:000664">
    <property type="entry name" value="Tyrosine-protein kinase receptor"/>
    <property type="match status" value="1"/>
</dbReference>
<protein>
    <recommendedName>
        <fullName evidence="7">Ig-like domain-containing protein</fullName>
    </recommendedName>
</protein>
<dbReference type="InterPro" id="IPR000483">
    <property type="entry name" value="Cys-rich_flank_reg_C"/>
</dbReference>
<feature type="domain" description="Ig-like" evidence="7">
    <location>
        <begin position="152"/>
        <end position="239"/>
    </location>
</feature>
<accession>A0A8C9JKE2</accession>
<reference evidence="8" key="1">
    <citation type="submission" date="2025-08" db="UniProtKB">
        <authorList>
            <consortium name="Ensembl"/>
        </authorList>
    </citation>
    <scope>IDENTIFICATION</scope>
</reference>
<keyword evidence="2" id="KW-0732">Signal</keyword>
<dbReference type="InterPro" id="IPR020461">
    <property type="entry name" value="NTRK1"/>
</dbReference>
<dbReference type="Pfam" id="PF13855">
    <property type="entry name" value="LRR_8"/>
    <property type="match status" value="1"/>
</dbReference>
<keyword evidence="1" id="KW-0433">Leucine-rich repeat</keyword>
<dbReference type="InterPro" id="IPR007110">
    <property type="entry name" value="Ig-like_dom"/>
</dbReference>
<dbReference type="GO" id="GO:0005886">
    <property type="term" value="C:plasma membrane"/>
    <property type="evidence" value="ECO:0007669"/>
    <property type="project" value="InterPro"/>
</dbReference>
<feature type="region of interest" description="Disordered" evidence="5">
    <location>
        <begin position="245"/>
        <end position="272"/>
    </location>
</feature>
<dbReference type="Pfam" id="PF16920">
    <property type="entry name" value="LRRCT_2"/>
    <property type="match status" value="1"/>
</dbReference>
<dbReference type="PANTHER" id="PTHR45842">
    <property type="entry name" value="SYNAPTIC ADHESION-LIKE MOLECULE SALM"/>
    <property type="match status" value="1"/>
</dbReference>
<dbReference type="InterPro" id="IPR050467">
    <property type="entry name" value="LRFN"/>
</dbReference>
<sequence length="575" mass="61145">VPPILTVKSWDTMQFRAARSRCTNLLAASYIENQERLRHLEPSDLRGLGELRGHTIVKSGLRFVAPDAFHFTPRLSRLNLSFNALESLSWKTVQGLSLQELVLSGNPLRCSCALHWLLRWEEEGLGGVPAQRLQCPGQGPLALLSNASCGVPVLKVQTPNASVNVGDDVSLQCQVEGRGLEQAGWILTELEESATVTQSGALPSLGLTLANVTSDLNRKNVTCWAENDVGRAEVSVQVNSPSHRWVSSSGRRAGSVWSEGEAGAGGSRRGRGARLQEALSVPTLPCVPTDSNSTSGDPVEKKDETPFGVSVAVGLAVFACLLLSAFFLVLNKCGRRNKFGINRTAVLAPEDGLAMSLHFMTLGGSSLSPTEGKGSGLQGHIIENPQYFSDRGGGTVIADKKAFCGCPVNGRDLVSRRPLGSEVYRIQLGETSGSKLNALQEEDAVEAGEQEGGPDVESELESTAGLPLAHRPGVGSVLSAGDATCVWPAGRASGGWRSSTACPLLSPPPRCPQAIECITQGRELERPRACPPEVYAIIMGGGGQREPQQRHSIKEVHARLQALAQAPPVYLDVLG</sequence>
<dbReference type="GO" id="GO:0007169">
    <property type="term" value="P:cell surface receptor protein tyrosine kinase signaling pathway"/>
    <property type="evidence" value="ECO:0007669"/>
    <property type="project" value="InterPro"/>
</dbReference>
<dbReference type="Gene3D" id="2.60.40.10">
    <property type="entry name" value="Immunoglobulins"/>
    <property type="match status" value="1"/>
</dbReference>
<dbReference type="PRINTS" id="PR01940">
    <property type="entry name" value="NTKRECEPTOR1"/>
</dbReference>
<dbReference type="SUPFAM" id="SSF48726">
    <property type="entry name" value="Immunoglobulin"/>
    <property type="match status" value="1"/>
</dbReference>
<reference evidence="8" key="2">
    <citation type="submission" date="2025-09" db="UniProtKB">
        <authorList>
            <consortium name="Ensembl"/>
        </authorList>
    </citation>
    <scope>IDENTIFICATION</scope>
</reference>
<dbReference type="Gene3D" id="3.80.10.10">
    <property type="entry name" value="Ribonuclease Inhibitor"/>
    <property type="match status" value="1"/>
</dbReference>
<dbReference type="PROSITE" id="PS50835">
    <property type="entry name" value="IG_LIKE"/>
    <property type="match status" value="1"/>
</dbReference>
<dbReference type="AlphaFoldDB" id="A0A8C9JKE2"/>
<dbReference type="PRINTS" id="PR01939">
    <property type="entry name" value="NTKRECEPTOR"/>
</dbReference>
<dbReference type="InterPro" id="IPR031635">
    <property type="entry name" value="NTRK_LRRCT"/>
</dbReference>
<dbReference type="InterPro" id="IPR020777">
    <property type="entry name" value="NTRK"/>
</dbReference>
<proteinExistence type="predicted"/>
<evidence type="ECO:0000256" key="4">
    <source>
        <dbReference type="ARBA" id="ARBA00023157"/>
    </source>
</evidence>
<dbReference type="InterPro" id="IPR013783">
    <property type="entry name" value="Ig-like_fold"/>
</dbReference>
<evidence type="ECO:0000313" key="9">
    <source>
        <dbReference type="Proteomes" id="UP000675900"/>
    </source>
</evidence>
<evidence type="ECO:0000256" key="1">
    <source>
        <dbReference type="ARBA" id="ARBA00022614"/>
    </source>
</evidence>
<dbReference type="GO" id="GO:0004714">
    <property type="term" value="F:transmembrane receptor protein tyrosine kinase activity"/>
    <property type="evidence" value="ECO:0007669"/>
    <property type="project" value="InterPro"/>
</dbReference>
<keyword evidence="6" id="KW-0472">Membrane</keyword>
<dbReference type="GO" id="GO:0005524">
    <property type="term" value="F:ATP binding"/>
    <property type="evidence" value="ECO:0007669"/>
    <property type="project" value="InterPro"/>
</dbReference>
<evidence type="ECO:0000256" key="5">
    <source>
        <dbReference type="SAM" id="MobiDB-lite"/>
    </source>
</evidence>
<dbReference type="GeneTree" id="ENSGT00940000159412"/>
<evidence type="ECO:0000256" key="6">
    <source>
        <dbReference type="SAM" id="Phobius"/>
    </source>
</evidence>
<keyword evidence="3" id="KW-0677">Repeat</keyword>
<evidence type="ECO:0000313" key="8">
    <source>
        <dbReference type="Ensembl" id="ENSPTIP00000009139.1"/>
    </source>
</evidence>
<feature type="region of interest" description="Disordered" evidence="5">
    <location>
        <begin position="443"/>
        <end position="462"/>
    </location>
</feature>
<dbReference type="Ensembl" id="ENSPTIT00000013047.1">
    <property type="protein sequence ID" value="ENSPTIP00000009139.1"/>
    <property type="gene ID" value="ENSPTIG00000010299.1"/>
</dbReference>
<dbReference type="FunFam" id="3.80.10.10:FF:000163">
    <property type="entry name" value="Tyrosine-protein kinase receptor"/>
    <property type="match status" value="1"/>
</dbReference>
<dbReference type="SMART" id="SM00082">
    <property type="entry name" value="LRRCT"/>
    <property type="match status" value="1"/>
</dbReference>
<name>A0A8C9JKE2_PANTA</name>
<dbReference type="Proteomes" id="UP000675900">
    <property type="component" value="Unassembled WGS sequence"/>
</dbReference>
<keyword evidence="6" id="KW-0812">Transmembrane</keyword>
<dbReference type="InterPro" id="IPR036179">
    <property type="entry name" value="Ig-like_dom_sf"/>
</dbReference>
<evidence type="ECO:0000259" key="7">
    <source>
        <dbReference type="PROSITE" id="PS50835"/>
    </source>
</evidence>
<keyword evidence="9" id="KW-1185">Reference proteome</keyword>
<feature type="compositionally biased region" description="Acidic residues" evidence="5">
    <location>
        <begin position="443"/>
        <end position="460"/>
    </location>
</feature>
<keyword evidence="6" id="KW-1133">Transmembrane helix</keyword>